<dbReference type="GO" id="GO:0046872">
    <property type="term" value="F:metal ion binding"/>
    <property type="evidence" value="ECO:0007669"/>
    <property type="project" value="UniProtKB-KW"/>
</dbReference>
<dbReference type="EMBL" id="JAACFV010000051">
    <property type="protein sequence ID" value="KAF7508678.1"/>
    <property type="molecule type" value="Genomic_DNA"/>
</dbReference>
<keyword evidence="3" id="KW-0479">Metal-binding</keyword>
<dbReference type="OrthoDB" id="256333at2759"/>
<gene>
    <name evidence="7" type="ORF">GJ744_009070</name>
</gene>
<comment type="similarity">
    <text evidence="2">Belongs to the zinc-containing alcohol dehydrogenase family.</text>
</comment>
<dbReference type="PANTHER" id="PTHR42813">
    <property type="entry name" value="ZINC-TYPE ALCOHOL DEHYDROGENASE-LIKE"/>
    <property type="match status" value="1"/>
</dbReference>
<keyword evidence="5" id="KW-0520">NAD</keyword>
<protein>
    <recommendedName>
        <fullName evidence="6">Alcohol dehydrogenase-like N-terminal domain-containing protein</fullName>
    </recommendedName>
</protein>
<name>A0A8H7E591_9EURO</name>
<evidence type="ECO:0000313" key="7">
    <source>
        <dbReference type="EMBL" id="KAF7508678.1"/>
    </source>
</evidence>
<dbReference type="InterPro" id="IPR013154">
    <property type="entry name" value="ADH-like_N"/>
</dbReference>
<evidence type="ECO:0000256" key="5">
    <source>
        <dbReference type="ARBA" id="ARBA00023027"/>
    </source>
</evidence>
<evidence type="ECO:0000313" key="8">
    <source>
        <dbReference type="Proteomes" id="UP000606974"/>
    </source>
</evidence>
<feature type="domain" description="Alcohol dehydrogenase-like N-terminal" evidence="6">
    <location>
        <begin position="1"/>
        <end position="75"/>
    </location>
</feature>
<comment type="cofactor">
    <cofactor evidence="1">
        <name>Zn(2+)</name>
        <dbReference type="ChEBI" id="CHEBI:29105"/>
    </cofactor>
</comment>
<dbReference type="Gene3D" id="3.40.50.720">
    <property type="entry name" value="NAD(P)-binding Rossmann-like Domain"/>
    <property type="match status" value="1"/>
</dbReference>
<evidence type="ECO:0000259" key="6">
    <source>
        <dbReference type="Pfam" id="PF08240"/>
    </source>
</evidence>
<accession>A0A8H7E591</accession>
<comment type="caution">
    <text evidence="7">The sequence shown here is derived from an EMBL/GenBank/DDBJ whole genome shotgun (WGS) entry which is preliminary data.</text>
</comment>
<dbReference type="Gene3D" id="3.90.180.10">
    <property type="entry name" value="Medium-chain alcohol dehydrogenases, catalytic domain"/>
    <property type="match status" value="1"/>
</dbReference>
<dbReference type="SUPFAM" id="SSF50129">
    <property type="entry name" value="GroES-like"/>
    <property type="match status" value="1"/>
</dbReference>
<dbReference type="InterPro" id="IPR011032">
    <property type="entry name" value="GroES-like_sf"/>
</dbReference>
<evidence type="ECO:0000256" key="3">
    <source>
        <dbReference type="ARBA" id="ARBA00022723"/>
    </source>
</evidence>
<keyword evidence="4" id="KW-0862">Zinc</keyword>
<keyword evidence="8" id="KW-1185">Reference proteome</keyword>
<dbReference type="Pfam" id="PF08240">
    <property type="entry name" value="ADH_N"/>
    <property type="match status" value="1"/>
</dbReference>
<evidence type="ECO:0000256" key="1">
    <source>
        <dbReference type="ARBA" id="ARBA00001947"/>
    </source>
</evidence>
<organism evidence="7 8">
    <name type="scientific">Endocarpon pusillum</name>
    <dbReference type="NCBI Taxonomy" id="364733"/>
    <lineage>
        <taxon>Eukaryota</taxon>
        <taxon>Fungi</taxon>
        <taxon>Dikarya</taxon>
        <taxon>Ascomycota</taxon>
        <taxon>Pezizomycotina</taxon>
        <taxon>Eurotiomycetes</taxon>
        <taxon>Chaetothyriomycetidae</taxon>
        <taxon>Verrucariales</taxon>
        <taxon>Verrucariaceae</taxon>
        <taxon>Endocarpon</taxon>
    </lineage>
</organism>
<sequence>MGVVDKLGSGVVQLKKGDRVVMPFNIGGGRCRNCEEENTDFCLGANPGFAGAVYGYVVMGPYRGGQAQYLRVSFADFNALKLPAGTEHEADFILLADIFLTGWHGVKISGFQAGEAIAVYIWYSVLGRWA</sequence>
<dbReference type="PANTHER" id="PTHR42813:SF3">
    <property type="entry name" value="GLUTATHIONE-INDEPENDENT FORMALDEHYDE DEHYDROGENASE"/>
    <property type="match status" value="1"/>
</dbReference>
<reference evidence="7" key="1">
    <citation type="submission" date="2020-02" db="EMBL/GenBank/DDBJ databases">
        <authorList>
            <person name="Palmer J.M."/>
        </authorList>
    </citation>
    <scope>NUCLEOTIDE SEQUENCE</scope>
    <source>
        <strain evidence="7">EPUS1.4</strain>
        <tissue evidence="7">Thallus</tissue>
    </source>
</reference>
<evidence type="ECO:0000256" key="4">
    <source>
        <dbReference type="ARBA" id="ARBA00022833"/>
    </source>
</evidence>
<dbReference type="AlphaFoldDB" id="A0A8H7E591"/>
<dbReference type="Proteomes" id="UP000606974">
    <property type="component" value="Unassembled WGS sequence"/>
</dbReference>
<evidence type="ECO:0000256" key="2">
    <source>
        <dbReference type="ARBA" id="ARBA00008072"/>
    </source>
</evidence>
<proteinExistence type="inferred from homology"/>